<sequence>MGNKPATPKRDEILVKVMPPIDQTLVRWIARDVDRIYGFVPKKPRAIKPPEHYIEYMRLQGWLDVDLDDAELARLLK</sequence>
<gene>
    <name evidence="1" type="ORF">NYM_LOCUS1486</name>
</gene>
<accession>A0A5K0V9C1</accession>
<dbReference type="EMBL" id="LR721774">
    <property type="protein sequence ID" value="VVV37716.1"/>
    <property type="molecule type" value="Genomic_DNA"/>
</dbReference>
<organism evidence="1">
    <name type="scientific">Nymphaea colorata</name>
    <name type="common">pocket water lily</name>
    <dbReference type="NCBI Taxonomy" id="210225"/>
    <lineage>
        <taxon>Eukaryota</taxon>
        <taxon>Viridiplantae</taxon>
        <taxon>Streptophyta</taxon>
        <taxon>Embryophyta</taxon>
        <taxon>Tracheophyta</taxon>
        <taxon>Spermatophyta</taxon>
        <taxon>Magnoliopsida</taxon>
        <taxon>Nymphaeales</taxon>
        <taxon>Nymphaeaceae</taxon>
        <taxon>Nymphaea</taxon>
    </lineage>
</organism>
<dbReference type="Pfam" id="PF25111">
    <property type="entry name" value="AtTam9"/>
    <property type="match status" value="1"/>
</dbReference>
<evidence type="ECO:0000313" key="1">
    <source>
        <dbReference type="EMBL" id="VVV37716.1"/>
    </source>
</evidence>
<dbReference type="Gramene" id="NC1G0110250.1">
    <property type="protein sequence ID" value="NC1G0110250.1:cds"/>
    <property type="gene ID" value="NC1G0110250"/>
</dbReference>
<proteinExistence type="predicted"/>
<dbReference type="OMA" id="IEYMRLY"/>
<name>A0A5K0V9C1_9MAGN</name>
<protein>
    <submittedName>
        <fullName evidence="1">Uncharacterized protein</fullName>
    </submittedName>
</protein>
<dbReference type="OrthoDB" id="722701at2759"/>
<dbReference type="InterPro" id="IPR056895">
    <property type="entry name" value="AtTam9"/>
</dbReference>
<reference evidence="1" key="1">
    <citation type="submission" date="2019-09" db="EMBL/GenBank/DDBJ databases">
        <authorList>
            <person name="Zhang L."/>
        </authorList>
    </citation>
    <scope>NUCLEOTIDE SEQUENCE</scope>
</reference>
<dbReference type="AlphaFoldDB" id="A0A5K0V9C1"/>